<dbReference type="RefSeq" id="WP_086998151.1">
    <property type="nucleotide sequence ID" value="NZ_FUHW01000028.1"/>
</dbReference>
<protein>
    <submittedName>
        <fullName evidence="1">Putative phosphatase YfbT</fullName>
    </submittedName>
</protein>
<evidence type="ECO:0000313" key="1">
    <source>
        <dbReference type="EMBL" id="SJM64055.1"/>
    </source>
</evidence>
<dbReference type="InterPro" id="IPR023214">
    <property type="entry name" value="HAD_sf"/>
</dbReference>
<dbReference type="Gene3D" id="3.40.50.1000">
    <property type="entry name" value="HAD superfamily/HAD-like"/>
    <property type="match status" value="1"/>
</dbReference>
<dbReference type="PANTHER" id="PTHR43481">
    <property type="entry name" value="FRUCTOSE-1-PHOSPHATE PHOSPHATASE"/>
    <property type="match status" value="1"/>
</dbReference>
<dbReference type="InterPro" id="IPR023198">
    <property type="entry name" value="PGP-like_dom2"/>
</dbReference>
<dbReference type="AlphaFoldDB" id="A0A1R4G7K3"/>
<dbReference type="NCBIfam" id="TIGR01509">
    <property type="entry name" value="HAD-SF-IA-v3"/>
    <property type="match status" value="1"/>
</dbReference>
<gene>
    <name evidence="1" type="ORF">FM101_08315</name>
</gene>
<dbReference type="Gene3D" id="1.10.150.240">
    <property type="entry name" value="Putative phosphatase, domain 2"/>
    <property type="match status" value="1"/>
</dbReference>
<dbReference type="InterPro" id="IPR036412">
    <property type="entry name" value="HAD-like_sf"/>
</dbReference>
<evidence type="ECO:0000313" key="2">
    <source>
        <dbReference type="Proteomes" id="UP000195913"/>
    </source>
</evidence>
<dbReference type="PRINTS" id="PR00413">
    <property type="entry name" value="HADHALOGNASE"/>
</dbReference>
<dbReference type="SFLD" id="SFLDS00003">
    <property type="entry name" value="Haloacid_Dehalogenase"/>
    <property type="match status" value="1"/>
</dbReference>
<name>A0A1R4G7K3_9MICC</name>
<organism evidence="1 2">
    <name type="scientific">Arthrobacter rhombi</name>
    <dbReference type="NCBI Taxonomy" id="71253"/>
    <lineage>
        <taxon>Bacteria</taxon>
        <taxon>Bacillati</taxon>
        <taxon>Actinomycetota</taxon>
        <taxon>Actinomycetes</taxon>
        <taxon>Micrococcales</taxon>
        <taxon>Micrococcaceae</taxon>
        <taxon>Arthrobacter</taxon>
    </lineage>
</organism>
<dbReference type="Proteomes" id="UP000195913">
    <property type="component" value="Unassembled WGS sequence"/>
</dbReference>
<dbReference type="Pfam" id="PF00702">
    <property type="entry name" value="Hydrolase"/>
    <property type="match status" value="1"/>
</dbReference>
<dbReference type="GO" id="GO:0050308">
    <property type="term" value="F:sugar-phosphatase activity"/>
    <property type="evidence" value="ECO:0007669"/>
    <property type="project" value="TreeGrafter"/>
</dbReference>
<dbReference type="NCBIfam" id="TIGR01549">
    <property type="entry name" value="HAD-SF-IA-v1"/>
    <property type="match status" value="1"/>
</dbReference>
<dbReference type="InterPro" id="IPR006439">
    <property type="entry name" value="HAD-SF_hydro_IA"/>
</dbReference>
<dbReference type="PANTHER" id="PTHR43481:SF4">
    <property type="entry name" value="GLYCEROL-1-PHOSPHATE PHOSPHOHYDROLASE 1-RELATED"/>
    <property type="match status" value="1"/>
</dbReference>
<dbReference type="InterPro" id="IPR051806">
    <property type="entry name" value="HAD-like_SPP"/>
</dbReference>
<dbReference type="EMBL" id="FUHW01000028">
    <property type="protein sequence ID" value="SJM64055.1"/>
    <property type="molecule type" value="Genomic_DNA"/>
</dbReference>
<dbReference type="SUPFAM" id="SSF56784">
    <property type="entry name" value="HAD-like"/>
    <property type="match status" value="1"/>
</dbReference>
<proteinExistence type="predicted"/>
<keyword evidence="2" id="KW-1185">Reference proteome</keyword>
<sequence>MTTSDSPAAHHDAIGDDLDVEALLFDLDGTLIDSTRATESCWQEWSHRMGLGDHGQHPHGVPARDVVAQRIEPARRSEALALIEALEVEQKEGITIKDGVAELLAALPSSRWAIVTSCTAELAAVRLAVAGIEAPTVLISADSVAHGKPDPEGYLAAAASLGVDPQRTVVFEDAPAGVEAGRAAGAWTLGITGTYDAGSLAASKIVETLEGITVAVAAGDAGLRLGFPTADEPAGD</sequence>
<accession>A0A1R4G7K3</accession>
<dbReference type="SFLD" id="SFLDG01129">
    <property type="entry name" value="C1.5:_HAD__Beta-PGM__Phosphata"/>
    <property type="match status" value="1"/>
</dbReference>
<reference evidence="1 2" key="1">
    <citation type="submission" date="2017-02" db="EMBL/GenBank/DDBJ databases">
        <authorList>
            <person name="Peterson S.W."/>
        </authorList>
    </citation>
    <scope>NUCLEOTIDE SEQUENCE [LARGE SCALE GENOMIC DNA]</scope>
    <source>
        <strain evidence="1 2">B Ar 00.02</strain>
    </source>
</reference>